<dbReference type="AlphaFoldDB" id="A0A1H2HB21"/>
<organism evidence="3 4">
    <name type="scientific">Desulfobacula phenolica</name>
    <dbReference type="NCBI Taxonomy" id="90732"/>
    <lineage>
        <taxon>Bacteria</taxon>
        <taxon>Pseudomonadati</taxon>
        <taxon>Thermodesulfobacteriota</taxon>
        <taxon>Desulfobacteria</taxon>
        <taxon>Desulfobacterales</taxon>
        <taxon>Desulfobacteraceae</taxon>
        <taxon>Desulfobacula</taxon>
    </lineage>
</organism>
<sequence length="77" mass="8843">MTLDELQPGNECNIKKLSARDKLGQRLMDMGIYPGLNLKVVRNAPLEDPLEVEVDGYFISLRHDEARFIEVERNGDR</sequence>
<dbReference type="RefSeq" id="WP_014958627.1">
    <property type="nucleotide sequence ID" value="NZ_FNLL01000006.1"/>
</dbReference>
<dbReference type="InterPro" id="IPR008988">
    <property type="entry name" value="Transcriptional_repressor_C"/>
</dbReference>
<keyword evidence="1" id="KW-0408">Iron</keyword>
<dbReference type="PANTHER" id="PTHR42954:SF2">
    <property type="entry name" value="FE(2+) TRANSPORT PROTEIN A"/>
    <property type="match status" value="1"/>
</dbReference>
<dbReference type="PANTHER" id="PTHR42954">
    <property type="entry name" value="FE(2+) TRANSPORT PROTEIN A"/>
    <property type="match status" value="1"/>
</dbReference>
<proteinExistence type="predicted"/>
<name>A0A1H2HB21_9BACT</name>
<accession>A0A1H2HB21</accession>
<dbReference type="SMART" id="SM00899">
    <property type="entry name" value="FeoA"/>
    <property type="match status" value="1"/>
</dbReference>
<dbReference type="InterPro" id="IPR038157">
    <property type="entry name" value="FeoA_core_dom"/>
</dbReference>
<dbReference type="GO" id="GO:0046914">
    <property type="term" value="F:transition metal ion binding"/>
    <property type="evidence" value="ECO:0007669"/>
    <property type="project" value="InterPro"/>
</dbReference>
<gene>
    <name evidence="3" type="ORF">SAMN04487931_106143</name>
</gene>
<evidence type="ECO:0000313" key="4">
    <source>
        <dbReference type="Proteomes" id="UP000199608"/>
    </source>
</evidence>
<dbReference type="EMBL" id="FNLL01000006">
    <property type="protein sequence ID" value="SDU29035.1"/>
    <property type="molecule type" value="Genomic_DNA"/>
</dbReference>
<feature type="domain" description="Ferrous iron transporter FeoA-like" evidence="2">
    <location>
        <begin position="1"/>
        <end position="73"/>
    </location>
</feature>
<dbReference type="Pfam" id="PF04023">
    <property type="entry name" value="FeoA"/>
    <property type="match status" value="1"/>
</dbReference>
<dbReference type="SUPFAM" id="SSF50037">
    <property type="entry name" value="C-terminal domain of transcriptional repressors"/>
    <property type="match status" value="1"/>
</dbReference>
<protein>
    <submittedName>
        <fullName evidence="3">Ferrous iron transport protein A</fullName>
    </submittedName>
</protein>
<reference evidence="4" key="1">
    <citation type="submission" date="2016-10" db="EMBL/GenBank/DDBJ databases">
        <authorList>
            <person name="Varghese N."/>
            <person name="Submissions S."/>
        </authorList>
    </citation>
    <scope>NUCLEOTIDE SEQUENCE [LARGE SCALE GENOMIC DNA]</scope>
    <source>
        <strain evidence="4">DSM 3384</strain>
    </source>
</reference>
<dbReference type="Proteomes" id="UP000199608">
    <property type="component" value="Unassembled WGS sequence"/>
</dbReference>
<dbReference type="InterPro" id="IPR052713">
    <property type="entry name" value="FeoA"/>
</dbReference>
<keyword evidence="4" id="KW-1185">Reference proteome</keyword>
<evidence type="ECO:0000313" key="3">
    <source>
        <dbReference type="EMBL" id="SDU29035.1"/>
    </source>
</evidence>
<dbReference type="Gene3D" id="2.30.30.90">
    <property type="match status" value="1"/>
</dbReference>
<evidence type="ECO:0000259" key="2">
    <source>
        <dbReference type="SMART" id="SM00899"/>
    </source>
</evidence>
<evidence type="ECO:0000256" key="1">
    <source>
        <dbReference type="ARBA" id="ARBA00023004"/>
    </source>
</evidence>
<dbReference type="InterPro" id="IPR007167">
    <property type="entry name" value="Fe-transptr_FeoA-like"/>
</dbReference>